<reference evidence="9" key="1">
    <citation type="journal article" date="2020" name="Stud. Mycol.">
        <title>101 Dothideomycetes genomes: A test case for predicting lifestyles and emergence of pathogens.</title>
        <authorList>
            <person name="Haridas S."/>
            <person name="Albert R."/>
            <person name="Binder M."/>
            <person name="Bloem J."/>
            <person name="LaButti K."/>
            <person name="Salamov A."/>
            <person name="Andreopoulos B."/>
            <person name="Baker S."/>
            <person name="Barry K."/>
            <person name="Bills G."/>
            <person name="Bluhm B."/>
            <person name="Cannon C."/>
            <person name="Castanera R."/>
            <person name="Culley D."/>
            <person name="Daum C."/>
            <person name="Ezra D."/>
            <person name="Gonzalez J."/>
            <person name="Henrissat B."/>
            <person name="Kuo A."/>
            <person name="Liang C."/>
            <person name="Lipzen A."/>
            <person name="Lutzoni F."/>
            <person name="Magnuson J."/>
            <person name="Mondo S."/>
            <person name="Nolan M."/>
            <person name="Ohm R."/>
            <person name="Pangilinan J."/>
            <person name="Park H.-J."/>
            <person name="Ramirez L."/>
            <person name="Alfaro M."/>
            <person name="Sun H."/>
            <person name="Tritt A."/>
            <person name="Yoshinaga Y."/>
            <person name="Zwiers L.-H."/>
            <person name="Turgeon B."/>
            <person name="Goodwin S."/>
            <person name="Spatafora J."/>
            <person name="Crous P."/>
            <person name="Grigoriev I."/>
        </authorList>
    </citation>
    <scope>NUCLEOTIDE SEQUENCE [LARGE SCALE GENOMIC DNA]</scope>
    <source>
        <strain evidence="9">CBS 304.66</strain>
    </source>
</reference>
<evidence type="ECO:0000313" key="9">
    <source>
        <dbReference type="Proteomes" id="UP000800093"/>
    </source>
</evidence>
<keyword evidence="4 6" id="KW-0472">Membrane</keyword>
<dbReference type="InterPro" id="IPR049326">
    <property type="entry name" value="Rhodopsin_dom_fungi"/>
</dbReference>
<evidence type="ECO:0000313" key="8">
    <source>
        <dbReference type="EMBL" id="KAF2264109.1"/>
    </source>
</evidence>
<dbReference type="PANTHER" id="PTHR33048:SF47">
    <property type="entry name" value="INTEGRAL MEMBRANE PROTEIN-RELATED"/>
    <property type="match status" value="1"/>
</dbReference>
<keyword evidence="2 6" id="KW-0812">Transmembrane</keyword>
<feature type="transmembrane region" description="Helical" evidence="6">
    <location>
        <begin position="235"/>
        <end position="254"/>
    </location>
</feature>
<feature type="transmembrane region" description="Helical" evidence="6">
    <location>
        <begin position="87"/>
        <end position="110"/>
    </location>
</feature>
<comment type="similarity">
    <text evidence="5">Belongs to the SAT4 family.</text>
</comment>
<feature type="domain" description="Rhodopsin" evidence="7">
    <location>
        <begin position="29"/>
        <end position="259"/>
    </location>
</feature>
<feature type="transmembrane region" description="Helical" evidence="6">
    <location>
        <begin position="45"/>
        <end position="67"/>
    </location>
</feature>
<dbReference type="GO" id="GO:0016020">
    <property type="term" value="C:membrane"/>
    <property type="evidence" value="ECO:0007669"/>
    <property type="project" value="UniProtKB-SubCell"/>
</dbReference>
<name>A0A9P4KDI7_9PLEO</name>
<proteinExistence type="inferred from homology"/>
<feature type="transmembrane region" description="Helical" evidence="6">
    <location>
        <begin position="164"/>
        <end position="183"/>
    </location>
</feature>
<comment type="subcellular location">
    <subcellularLocation>
        <location evidence="1">Membrane</location>
        <topology evidence="1">Multi-pass membrane protein</topology>
    </subcellularLocation>
</comment>
<dbReference type="Proteomes" id="UP000800093">
    <property type="component" value="Unassembled WGS sequence"/>
</dbReference>
<evidence type="ECO:0000256" key="4">
    <source>
        <dbReference type="ARBA" id="ARBA00023136"/>
    </source>
</evidence>
<dbReference type="PANTHER" id="PTHR33048">
    <property type="entry name" value="PTH11-LIKE INTEGRAL MEMBRANE PROTEIN (AFU_ORTHOLOGUE AFUA_5G11245)"/>
    <property type="match status" value="1"/>
</dbReference>
<dbReference type="OrthoDB" id="10017208at2759"/>
<sequence length="342" mass="38109">MSSIDNHLAPAIIGTAYAFTILGTFAIALRFVARYVKGARFGLDDWTMLAAYSLFVITMGMELRGITAFARIERGYQDREYSEFAKYIYLYGIPYHLCVCILNISILLIYRRIFTTKWFTNVSMGFICLNILWGIPAVIVSIWACNPISSWWKSPTPTCIHYGTFWVIIATFEVFIQFCMMILPVNEVRKLQLTTARKVSVSAIFMLGGLAIISGIVRIAVSYKNSMAIALDVDALWLNIHLGIAVVSACLPTYKPLVSMATDKARSYYSYVTGSNVTSSIGSSKKYRGSASDEQKGSAFIVSKTSSKAWERLDALERHDGDNVELVGREDSKVRSTASTIV</sequence>
<feature type="transmembrane region" description="Helical" evidence="6">
    <location>
        <begin position="204"/>
        <end position="223"/>
    </location>
</feature>
<dbReference type="InterPro" id="IPR052337">
    <property type="entry name" value="SAT4-like"/>
</dbReference>
<comment type="caution">
    <text evidence="8">The sequence shown here is derived from an EMBL/GenBank/DDBJ whole genome shotgun (WGS) entry which is preliminary data.</text>
</comment>
<evidence type="ECO:0000256" key="2">
    <source>
        <dbReference type="ARBA" id="ARBA00022692"/>
    </source>
</evidence>
<feature type="transmembrane region" description="Helical" evidence="6">
    <location>
        <begin position="122"/>
        <end position="144"/>
    </location>
</feature>
<keyword evidence="9" id="KW-1185">Reference proteome</keyword>
<evidence type="ECO:0000259" key="7">
    <source>
        <dbReference type="Pfam" id="PF20684"/>
    </source>
</evidence>
<dbReference type="AlphaFoldDB" id="A0A9P4KDI7"/>
<evidence type="ECO:0000256" key="6">
    <source>
        <dbReference type="SAM" id="Phobius"/>
    </source>
</evidence>
<evidence type="ECO:0000256" key="5">
    <source>
        <dbReference type="ARBA" id="ARBA00038359"/>
    </source>
</evidence>
<accession>A0A9P4KDI7</accession>
<dbReference type="Pfam" id="PF20684">
    <property type="entry name" value="Fung_rhodopsin"/>
    <property type="match status" value="1"/>
</dbReference>
<feature type="transmembrane region" description="Helical" evidence="6">
    <location>
        <begin position="12"/>
        <end position="33"/>
    </location>
</feature>
<evidence type="ECO:0000256" key="3">
    <source>
        <dbReference type="ARBA" id="ARBA00022989"/>
    </source>
</evidence>
<evidence type="ECO:0000256" key="1">
    <source>
        <dbReference type="ARBA" id="ARBA00004141"/>
    </source>
</evidence>
<keyword evidence="3 6" id="KW-1133">Transmembrane helix</keyword>
<gene>
    <name evidence="8" type="ORF">CC78DRAFT_255531</name>
</gene>
<organism evidence="8 9">
    <name type="scientific">Lojkania enalia</name>
    <dbReference type="NCBI Taxonomy" id="147567"/>
    <lineage>
        <taxon>Eukaryota</taxon>
        <taxon>Fungi</taxon>
        <taxon>Dikarya</taxon>
        <taxon>Ascomycota</taxon>
        <taxon>Pezizomycotina</taxon>
        <taxon>Dothideomycetes</taxon>
        <taxon>Pleosporomycetidae</taxon>
        <taxon>Pleosporales</taxon>
        <taxon>Pleosporales incertae sedis</taxon>
        <taxon>Lojkania</taxon>
    </lineage>
</organism>
<dbReference type="EMBL" id="ML986619">
    <property type="protein sequence ID" value="KAF2264109.1"/>
    <property type="molecule type" value="Genomic_DNA"/>
</dbReference>
<protein>
    <recommendedName>
        <fullName evidence="7">Rhodopsin domain-containing protein</fullName>
    </recommendedName>
</protein>